<evidence type="ECO:0000313" key="1">
    <source>
        <dbReference type="EMBL" id="WPX75477.1"/>
    </source>
</evidence>
<dbReference type="Proteomes" id="UP001325248">
    <property type="component" value="Chromosome"/>
</dbReference>
<sequence length="98" mass="10842">MTKEKWIEICKEMAPHLRVLELIAKNNALDIVTIALGTKTTCHAVWIEDDTGSHYRCVSDGDNGFKAEIGNMKTYSESCHRFTLTEKAPGAGKQSGTQ</sequence>
<organism evidence="1 2">
    <name type="scientific">Blautia producta</name>
    <dbReference type="NCBI Taxonomy" id="33035"/>
    <lineage>
        <taxon>Bacteria</taxon>
        <taxon>Bacillati</taxon>
        <taxon>Bacillota</taxon>
        <taxon>Clostridia</taxon>
        <taxon>Lachnospirales</taxon>
        <taxon>Lachnospiraceae</taxon>
        <taxon>Blautia</taxon>
    </lineage>
</organism>
<proteinExistence type="predicted"/>
<reference evidence="1" key="1">
    <citation type="submission" date="2023-10" db="EMBL/GenBank/DDBJ databases">
        <title>Genome sequence of Blautia coccoides DSM 935.</title>
        <authorList>
            <person name="Boeer T."/>
            <person name="Bengelsdorf F.R."/>
            <person name="Daniel R."/>
            <person name="Poehlein A."/>
        </authorList>
    </citation>
    <scope>NUCLEOTIDE SEQUENCE [LARGE SCALE GENOMIC DNA]</scope>
    <source>
        <strain evidence="1">DSM 935</strain>
    </source>
</reference>
<gene>
    <name evidence="1" type="ORF">BLCOC_38390</name>
</gene>
<evidence type="ECO:0000313" key="2">
    <source>
        <dbReference type="Proteomes" id="UP001325248"/>
    </source>
</evidence>
<name>A0ABZ0UDZ2_9FIRM</name>
<dbReference type="EMBL" id="CP136422">
    <property type="protein sequence ID" value="WPX75477.1"/>
    <property type="molecule type" value="Genomic_DNA"/>
</dbReference>
<protein>
    <submittedName>
        <fullName evidence="1">Uncharacterized protein</fullName>
    </submittedName>
</protein>
<accession>A0ABZ0UDZ2</accession>
<keyword evidence="2" id="KW-1185">Reference proteome</keyword>